<reference evidence="2 3" key="1">
    <citation type="submission" date="2014-04" db="EMBL/GenBank/DDBJ databases">
        <authorList>
            <consortium name="DOE Joint Genome Institute"/>
            <person name="Kuo A."/>
            <person name="Girlanda M."/>
            <person name="Perotto S."/>
            <person name="Kohler A."/>
            <person name="Nagy L.G."/>
            <person name="Floudas D."/>
            <person name="Copeland A."/>
            <person name="Barry K.W."/>
            <person name="Cichocki N."/>
            <person name="Veneault-Fourrey C."/>
            <person name="LaButti K."/>
            <person name="Lindquist E.A."/>
            <person name="Lipzen A."/>
            <person name="Lundell T."/>
            <person name="Morin E."/>
            <person name="Murat C."/>
            <person name="Sun H."/>
            <person name="Tunlid A."/>
            <person name="Henrissat B."/>
            <person name="Grigoriev I.V."/>
            <person name="Hibbett D.S."/>
            <person name="Martin F."/>
            <person name="Nordberg H.P."/>
            <person name="Cantor M.N."/>
            <person name="Hua S.X."/>
        </authorList>
    </citation>
    <scope>NUCLEOTIDE SEQUENCE [LARGE SCALE GENOMIC DNA]</scope>
    <source>
        <strain evidence="2 3">MUT 4182</strain>
    </source>
</reference>
<protein>
    <submittedName>
        <fullName evidence="2">Uncharacterized protein</fullName>
    </submittedName>
</protein>
<dbReference type="HOGENOM" id="CLU_286219_0_0_1"/>
<feature type="region of interest" description="Disordered" evidence="1">
    <location>
        <begin position="1"/>
        <end position="86"/>
    </location>
</feature>
<gene>
    <name evidence="2" type="ORF">M407DRAFT_22072</name>
</gene>
<feature type="region of interest" description="Disordered" evidence="1">
    <location>
        <begin position="355"/>
        <end position="412"/>
    </location>
</feature>
<feature type="compositionally biased region" description="Polar residues" evidence="1">
    <location>
        <begin position="1007"/>
        <end position="1018"/>
    </location>
</feature>
<evidence type="ECO:0000313" key="3">
    <source>
        <dbReference type="Proteomes" id="UP000054248"/>
    </source>
</evidence>
<feature type="compositionally biased region" description="Basic and acidic residues" evidence="1">
    <location>
        <begin position="900"/>
        <end position="914"/>
    </location>
</feature>
<feature type="region of interest" description="Disordered" evidence="1">
    <location>
        <begin position="106"/>
        <end position="152"/>
    </location>
</feature>
<feature type="compositionally biased region" description="Basic and acidic residues" evidence="1">
    <location>
        <begin position="1019"/>
        <end position="1029"/>
    </location>
</feature>
<name>A0A0C3QD62_9AGAM</name>
<feature type="compositionally biased region" description="Polar residues" evidence="1">
    <location>
        <begin position="64"/>
        <end position="78"/>
    </location>
</feature>
<feature type="compositionally biased region" description="Low complexity" evidence="1">
    <location>
        <begin position="30"/>
        <end position="63"/>
    </location>
</feature>
<reference evidence="3" key="2">
    <citation type="submission" date="2015-01" db="EMBL/GenBank/DDBJ databases">
        <title>Evolutionary Origins and Diversification of the Mycorrhizal Mutualists.</title>
        <authorList>
            <consortium name="DOE Joint Genome Institute"/>
            <consortium name="Mycorrhizal Genomics Consortium"/>
            <person name="Kohler A."/>
            <person name="Kuo A."/>
            <person name="Nagy L.G."/>
            <person name="Floudas D."/>
            <person name="Copeland A."/>
            <person name="Barry K.W."/>
            <person name="Cichocki N."/>
            <person name="Veneault-Fourrey C."/>
            <person name="LaButti K."/>
            <person name="Lindquist E.A."/>
            <person name="Lipzen A."/>
            <person name="Lundell T."/>
            <person name="Morin E."/>
            <person name="Murat C."/>
            <person name="Riley R."/>
            <person name="Ohm R."/>
            <person name="Sun H."/>
            <person name="Tunlid A."/>
            <person name="Henrissat B."/>
            <person name="Grigoriev I.V."/>
            <person name="Hibbett D.S."/>
            <person name="Martin F."/>
        </authorList>
    </citation>
    <scope>NUCLEOTIDE SEQUENCE [LARGE SCALE GENOMIC DNA]</scope>
    <source>
        <strain evidence="3">MUT 4182</strain>
    </source>
</reference>
<feature type="compositionally biased region" description="Polar residues" evidence="1">
    <location>
        <begin position="447"/>
        <end position="456"/>
    </location>
</feature>
<feature type="compositionally biased region" description="Polar residues" evidence="1">
    <location>
        <begin position="1188"/>
        <end position="1201"/>
    </location>
</feature>
<feature type="compositionally biased region" description="Basic and acidic residues" evidence="1">
    <location>
        <begin position="684"/>
        <end position="693"/>
    </location>
</feature>
<feature type="region of interest" description="Disordered" evidence="1">
    <location>
        <begin position="806"/>
        <end position="953"/>
    </location>
</feature>
<dbReference type="Proteomes" id="UP000054248">
    <property type="component" value="Unassembled WGS sequence"/>
</dbReference>
<feature type="region of interest" description="Disordered" evidence="1">
    <location>
        <begin position="200"/>
        <end position="230"/>
    </location>
</feature>
<feature type="compositionally biased region" description="Polar residues" evidence="1">
    <location>
        <begin position="208"/>
        <end position="230"/>
    </location>
</feature>
<feature type="compositionally biased region" description="Basic and acidic residues" evidence="1">
    <location>
        <begin position="1300"/>
        <end position="1310"/>
    </location>
</feature>
<feature type="compositionally biased region" description="Low complexity" evidence="1">
    <location>
        <begin position="1075"/>
        <end position="1090"/>
    </location>
</feature>
<feature type="region of interest" description="Disordered" evidence="1">
    <location>
        <begin position="972"/>
        <end position="1316"/>
    </location>
</feature>
<dbReference type="EMBL" id="KN822990">
    <property type="protein sequence ID" value="KIO28820.1"/>
    <property type="molecule type" value="Genomic_DNA"/>
</dbReference>
<feature type="compositionally biased region" description="Low complexity" evidence="1">
    <location>
        <begin position="993"/>
        <end position="1006"/>
    </location>
</feature>
<feature type="compositionally biased region" description="Basic and acidic residues" evidence="1">
    <location>
        <begin position="1159"/>
        <end position="1168"/>
    </location>
</feature>
<sequence>MPATTSTLISSPRQSQPARPQTPPADIDDSTPSSPTNTIPSSSSHSHQTQASSSLATETAASSPDVTSTALPYMTSSLEPPKGFVPAPSFSIARAPRYPGWRPDLEAGMGGLGTPTATTNKRTSVYMKPGGLGSQTSPPSTSPPFSPPAKENTASLPSLAAIIPPSPSPKFIPKKPLSANHLIRIANALGVQVPTPIGGAAGERSPSVPRSINGALSSPSTIRRPSSANSNRINQRGVVNTATRFLLYIVPPSHLGAELVGNAGLANQFRRGSLLPLHATLSSQLNAIAREYSLPSTQGLVVYLLDIKHDVLGDGGQSIGEEWLGPRIGDDAWRLLWTGMLRAERETFERTMALQRQAFSPSPSPAPTPGLPPSSSAPSDLANGDSSPAESVGSLPASSGEPSPQLAMNPPRSATLRPLLTEQLQQEAAQRASSPFFSHTRSETMRSESPSASSIKTTTSAVSPLLPSLPIVGKIEFDIDRTKATWYDNWAKRPRTRTASTVGRAIKDSDGAEGGNRSPLIPLQLGTIPPIVGSTTGKSPNRKLPPSPLLPVSPHLDVEAAQPSSNLLTPASAGFFGGNSSNSRSSTSLSSDIDEEDQDGMPRNSLLLGGQEHEKGEDGDGPGSASDDQSGVAGAVGYEPLADDSLEKEEDEDNRLSDNEGPFDEDPSPSSLSEDGDVPSDQEAQLHDRRDPLGDVFPSDGDTWSGIRTEMMDDTTGSPMSESRIHPDRAGYLGRTSEDSDFTEELPLPDSTADDFQEVLDLLNAKQQQSDLAVKLPTEDPSFEPEISAPSITALDQAPVSVLRSPIILDEHEQDSAEPEYLASPESTTSMESSRSRRPAPLILGPSDKIPSILEGLQPTPPGRHSLKLDTAFTDDPSTPQPQRNSTISSDGGEYGDEYAQEKEMKKQLDELERSISSLSPRELSTPLVTERSPAGRSRSGTPVHSLNGVNGPRFRSEALGVELAHKLAAGYTPSNSSRNASPHWPAVPFEKASPAFNSSPNSSMSTRTEQNSQTAMSEETRVRSHLQAEEEQLAASRKYRPPTPANKDGLPAESTPPLSVLTTMPPIPIAQRISSVSSPKSSSRFSADSTVSEENGRGTSVVGRSLRKLWRKSGAAAQASARLSAGAKQGAARNAGREDHPPPLPQTNPSAQPAGLRQELRPERPDSGQDPFFFDQQSPYPTFRAISPNTYQQPRYQDSQAARAPPPAPNPTANKTRSILKGARASPPAQEPLQVEATLENPSMLQTGGQKLSPSAFPRSASSRTSFDAEETTYRPSMDSGSPLTPRLSQFEIVSPRGKSFELEEDRRGQGNWPR</sequence>
<feature type="compositionally biased region" description="Low complexity" evidence="1">
    <location>
        <begin position="1254"/>
        <end position="1267"/>
    </location>
</feature>
<feature type="compositionally biased region" description="Polar residues" evidence="1">
    <location>
        <begin position="939"/>
        <end position="949"/>
    </location>
</feature>
<feature type="compositionally biased region" description="Polar residues" evidence="1">
    <location>
        <begin position="1"/>
        <end position="19"/>
    </location>
</feature>
<feature type="compositionally biased region" description="Polar residues" evidence="1">
    <location>
        <begin position="1241"/>
        <end position="1253"/>
    </location>
</feature>
<keyword evidence="3" id="KW-1185">Reference proteome</keyword>
<feature type="compositionally biased region" description="Low complexity" evidence="1">
    <location>
        <begin position="1114"/>
        <end position="1128"/>
    </location>
</feature>
<feature type="region of interest" description="Disordered" evidence="1">
    <location>
        <begin position="499"/>
        <end position="554"/>
    </location>
</feature>
<feature type="region of interest" description="Disordered" evidence="1">
    <location>
        <begin position="569"/>
        <end position="750"/>
    </location>
</feature>
<feature type="compositionally biased region" description="Low complexity" evidence="1">
    <location>
        <begin position="824"/>
        <end position="833"/>
    </location>
</feature>
<organism evidence="2 3">
    <name type="scientific">Tulasnella calospora MUT 4182</name>
    <dbReference type="NCBI Taxonomy" id="1051891"/>
    <lineage>
        <taxon>Eukaryota</taxon>
        <taxon>Fungi</taxon>
        <taxon>Dikarya</taxon>
        <taxon>Basidiomycota</taxon>
        <taxon>Agaricomycotina</taxon>
        <taxon>Agaricomycetes</taxon>
        <taxon>Cantharellales</taxon>
        <taxon>Tulasnellaceae</taxon>
        <taxon>Tulasnella</taxon>
    </lineage>
</organism>
<dbReference type="STRING" id="1051891.A0A0C3QD62"/>
<feature type="region of interest" description="Disordered" evidence="1">
    <location>
        <begin position="424"/>
        <end position="456"/>
    </location>
</feature>
<evidence type="ECO:0000313" key="2">
    <source>
        <dbReference type="EMBL" id="KIO28820.1"/>
    </source>
</evidence>
<feature type="compositionally biased region" description="Low complexity" evidence="1">
    <location>
        <begin position="571"/>
        <end position="591"/>
    </location>
</feature>
<accession>A0A0C3QD62</accession>
<feature type="compositionally biased region" description="Pro residues" evidence="1">
    <location>
        <begin position="362"/>
        <end position="372"/>
    </location>
</feature>
<dbReference type="OrthoDB" id="2526154at2759"/>
<feature type="compositionally biased region" description="Polar residues" evidence="1">
    <location>
        <begin position="876"/>
        <end position="890"/>
    </location>
</feature>
<evidence type="ECO:0000256" key="1">
    <source>
        <dbReference type="SAM" id="MobiDB-lite"/>
    </source>
</evidence>
<feature type="compositionally biased region" description="Acidic residues" evidence="1">
    <location>
        <begin position="641"/>
        <end position="653"/>
    </location>
</feature>
<proteinExistence type="predicted"/>